<dbReference type="Proteomes" id="UP000256709">
    <property type="component" value="Unassembled WGS sequence"/>
</dbReference>
<dbReference type="PANTHER" id="PTHR37315:SF1">
    <property type="entry name" value="UPF0311 PROTEIN BLR7842"/>
    <property type="match status" value="1"/>
</dbReference>
<reference evidence="2 3" key="1">
    <citation type="submission" date="2017-04" db="EMBL/GenBank/DDBJ databases">
        <title>Comparative genome analysis of Subtercola boreus.</title>
        <authorList>
            <person name="Cho Y.-J."/>
            <person name="Cho A."/>
            <person name="Kim O.-S."/>
            <person name="Lee J.-I."/>
        </authorList>
    </citation>
    <scope>NUCLEOTIDE SEQUENCE [LARGE SCALE GENOMIC DNA]</scope>
    <source>
        <strain evidence="2 3">P27444</strain>
    </source>
</reference>
<dbReference type="PANTHER" id="PTHR37315">
    <property type="entry name" value="UPF0311 PROTEIN BLR7842"/>
    <property type="match status" value="1"/>
</dbReference>
<evidence type="ECO:0000313" key="2">
    <source>
        <dbReference type="EMBL" id="RFA06977.1"/>
    </source>
</evidence>
<dbReference type="HAMAP" id="MF_00775">
    <property type="entry name" value="UPF0311"/>
    <property type="match status" value="1"/>
</dbReference>
<dbReference type="AlphaFoldDB" id="A0A3E0VDM4"/>
<proteinExistence type="inferred from homology"/>
<dbReference type="Gene3D" id="2.40.160.20">
    <property type="match status" value="1"/>
</dbReference>
<dbReference type="OrthoDB" id="3368702at2"/>
<protein>
    <recommendedName>
        <fullName evidence="1">UPF0311 protein B7R21_17535</fullName>
    </recommendedName>
</protein>
<dbReference type="InterPro" id="IPR020915">
    <property type="entry name" value="UPF0311"/>
</dbReference>
<organism evidence="2 3">
    <name type="scientific">Subtercola boreus</name>
    <dbReference type="NCBI Taxonomy" id="120213"/>
    <lineage>
        <taxon>Bacteria</taxon>
        <taxon>Bacillati</taxon>
        <taxon>Actinomycetota</taxon>
        <taxon>Actinomycetes</taxon>
        <taxon>Micrococcales</taxon>
        <taxon>Microbacteriaceae</taxon>
        <taxon>Subtercola</taxon>
    </lineage>
</organism>
<evidence type="ECO:0000313" key="3">
    <source>
        <dbReference type="Proteomes" id="UP000256709"/>
    </source>
</evidence>
<sequence>MTVPPVPSLTRCFDVVVHLGPIEDHGPTRVGHRRVVPISGGEITGDIEATVLPGGADWQVVRPDGTVELDARYSARTRGGGLVLIHAAGVRTGTPKTLQALLDGSEVAPDSYYFRTQITLECAHDPELERRLFIGSCLRTRDAVRYVAYRVD</sequence>
<accession>A0A3E0VDM4</accession>
<dbReference type="EMBL" id="NBXA01000034">
    <property type="protein sequence ID" value="RFA06977.1"/>
    <property type="molecule type" value="Genomic_DNA"/>
</dbReference>
<comment type="caution">
    <text evidence="2">The sequence shown here is derived from an EMBL/GenBank/DDBJ whole genome shotgun (WGS) entry which is preliminary data.</text>
</comment>
<name>A0A3E0VDM4_9MICO</name>
<evidence type="ECO:0000256" key="1">
    <source>
        <dbReference type="HAMAP-Rule" id="MF_00775"/>
    </source>
</evidence>
<dbReference type="Pfam" id="PF11578">
    <property type="entry name" value="DUF3237"/>
    <property type="match status" value="1"/>
</dbReference>
<comment type="similarity">
    <text evidence="1">Belongs to the UPF0311 family.</text>
</comment>
<gene>
    <name evidence="2" type="ORF">B7R21_17535</name>
</gene>